<dbReference type="SUPFAM" id="SSF141072">
    <property type="entry name" value="CalX-like"/>
    <property type="match status" value="2"/>
</dbReference>
<dbReference type="SUPFAM" id="SSF56219">
    <property type="entry name" value="DNase I-like"/>
    <property type="match status" value="1"/>
</dbReference>
<feature type="region of interest" description="Disordered" evidence="4">
    <location>
        <begin position="1077"/>
        <end position="1096"/>
    </location>
</feature>
<dbReference type="STRING" id="1300342.I596_3263"/>
<feature type="domain" description="Calx-beta" evidence="7">
    <location>
        <begin position="394"/>
        <end position="475"/>
    </location>
</feature>
<dbReference type="InterPro" id="IPR005135">
    <property type="entry name" value="Endo/exonuclease/phosphatase"/>
</dbReference>
<feature type="compositionally biased region" description="Basic and acidic residues" evidence="4">
    <location>
        <begin position="1077"/>
        <end position="1090"/>
    </location>
</feature>
<evidence type="ECO:0000256" key="1">
    <source>
        <dbReference type="ARBA" id="ARBA00022729"/>
    </source>
</evidence>
<feature type="domain" description="DUF11" evidence="6">
    <location>
        <begin position="1517"/>
        <end position="1638"/>
    </location>
</feature>
<feature type="domain" description="DUF11" evidence="6">
    <location>
        <begin position="1386"/>
        <end position="1507"/>
    </location>
</feature>
<dbReference type="Gene3D" id="3.60.10.10">
    <property type="entry name" value="Endonuclease/exonuclease/phosphatase"/>
    <property type="match status" value="1"/>
</dbReference>
<dbReference type="Pfam" id="PF03372">
    <property type="entry name" value="Exo_endo_phos"/>
    <property type="match status" value="1"/>
</dbReference>
<evidence type="ECO:0000256" key="5">
    <source>
        <dbReference type="SAM" id="SignalP"/>
    </source>
</evidence>
<organism evidence="9 10">
    <name type="scientific">Dokdonella koreensis DS-123</name>
    <dbReference type="NCBI Taxonomy" id="1300342"/>
    <lineage>
        <taxon>Bacteria</taxon>
        <taxon>Pseudomonadati</taxon>
        <taxon>Pseudomonadota</taxon>
        <taxon>Gammaproteobacteria</taxon>
        <taxon>Lysobacterales</taxon>
        <taxon>Rhodanobacteraceae</taxon>
        <taxon>Dokdonella</taxon>
    </lineage>
</organism>
<dbReference type="Gene3D" id="2.60.40.2030">
    <property type="match status" value="2"/>
</dbReference>
<dbReference type="GO" id="GO:0016020">
    <property type="term" value="C:membrane"/>
    <property type="evidence" value="ECO:0007669"/>
    <property type="project" value="InterPro"/>
</dbReference>
<protein>
    <submittedName>
        <fullName evidence="9">Extracellular nuclease</fullName>
    </submittedName>
</protein>
<evidence type="ECO:0000313" key="9">
    <source>
        <dbReference type="EMBL" id="ANB19252.1"/>
    </source>
</evidence>
<feature type="domain" description="Calx-beta" evidence="7">
    <location>
        <begin position="284"/>
        <end position="361"/>
    </location>
</feature>
<feature type="signal peptide" evidence="5">
    <location>
        <begin position="1"/>
        <end position="44"/>
    </location>
</feature>
<dbReference type="CDD" id="cd04486">
    <property type="entry name" value="YhcR_OBF_like"/>
    <property type="match status" value="1"/>
</dbReference>
<dbReference type="RefSeq" id="WP_150132193.1">
    <property type="nucleotide sequence ID" value="NZ_CP015249.1"/>
</dbReference>
<dbReference type="NCBIfam" id="TIGR01451">
    <property type="entry name" value="B_ant_repeat"/>
    <property type="match status" value="4"/>
</dbReference>
<dbReference type="InterPro" id="IPR001434">
    <property type="entry name" value="OmcB-like_DUF11"/>
</dbReference>
<sequence length="1792" mass="181271">MVLLRFACPPREGGAHERALARRNRFGRALALAALALGTAPAAAQVALTALDTPYTQDFNGLPASGSTTWTNNATIPGWFHARVGTGTTIVADTGASNAGNLYSYGASGSSDRALGSLGSGNAAVGNLFWGVRLQNATGTTITSLDVAFTGEQWRNSGATGTAAQQTITFSYLIGNPSVTGTLAEFQSTGVAVTALDFTSPVTTGTAGALNGNLAANRTAKAFTITGLSIPAGSEVMLRFADPDHTGADHGLSIDDFSVTAHGEAAGPELSIDDVTLDEGDTGTTAFTFTVSLSEPAPAGGVHFDLATIDDTATAPSDYTALSLTGQTIAAGQSSATYTVLVNGDTVPEDDEVFLVRVSNVVGASVANDTGIGLIVNDDAGVLLRVDSVSETEGNSGTKAFTFTVSLTEPAPAGGVSFDIATADGSATAPSDYIARSLTGQTIAAGTDSYSFAVTVNGDTTPEPDETFYVRVSNVVNAVAVVAEGIGTILNDDAPPTSHRIHDLQGSGAATPIAAGVTVSVEGVVTASYQGNGRLSGFFLQEEDADADANPATSEGIFVYCGACPVGVAEGQRVRVSGTVSEYFGMTQLNATTAAAVVVTSTGNHLDEVTPTPITLPISGDVDAFYEAREGMLVTYVDSLAVSEYFQLARFGQITLYQGERPRQFTEDHAPGASAYNAHLAELARRRVILDDDNNTENVSLTQPDGQQYIYHPRANGGLGVGVQGTDFFRGGDQVQNLTGVLHWSFAGFTGTDAWRIRPTTARPATFTVANPRPATAPVVPGAIKAAGFNVLNYFSTIDTTASTSSGPCGPSGTMDCRGADSAAELVRQRERTSLVVCGLDADVVGLVEIENHPTSAAVTDLLGAVNARCGGSHPYAYVNTGGALGSDAIRVALIYRSGVLSPVGAPQVDLNAIHNRPPTAQTFDVVDAGNPAFGERFTVVANHFKSKGCSGASGADADSGDGQACFASRRNQQASRLLTWINGTVIPAAGDPDVLLLGDFNSYARETPMTTLAGGSYVDLIADRLGPAAYSYLFDGQLGHLDYALANAALDTQVAGIGVWHINADEVPLFDYNDEVRDTGEPDYEEKPDGSGLTPPRVLFEPASPYRVSDHDPVLVGLFADAVSTDLAISASATPDPVLAGGTLTYAIEVRNLGPASASSASWTLALPAGTGFATLSGAAGWTCTTPAVGTAGTVTCTLATFAPGTAAFTLAVTVAADLAQGSTLAAATTVTSATADPATANNSATETVGVDTAADLAVTLLDSPDPVAAGAALTYTITLTNAGPSAAAAVTLTDALPASLRFASLTSPAGWSCTTPAAGQAGTVSCQRPSMAVGSAVFTLVADVAADASGSVTNTASATSTTFDPVPGNGSATATTTVSAPQADLSVMLVDAPDPVEAGGALTYTITLANAGPDSAASVTLTDALPSAVRFTSLGAPSGWSCTTPAIGQSGTVTCQQPTMAVGSAVFTLVVAVAADAGGTTVTNTATVTAATADPAGGNNSATATTAVTLPAQADVAVTITDGRDFVQVGQTLDYLITVSNAGPAAATATVSDVLPAVLADGTWVCTTTGGATCADGSGEVLSDTVTLPAGSQVTYLYSATVQAGADDEPIVNAVTATVAPGVTDPNPANNSASDTATLIVLFRDDFEQAEADQALDAPDAAGFVGASLLPDADLVGRLGALPVRVAVGQAGSGEALFAIDLVRLGAQPAVRVTVRDADGRAARSGWQPLTPGAGPLELGWQQAGEARGYLYVGSAGAAPAPLAHDRNALPVRLRTVVGDERPWLAPVTQ</sequence>
<feature type="domain" description="DUF11" evidence="6">
    <location>
        <begin position="1257"/>
        <end position="1377"/>
    </location>
</feature>
<feature type="domain" description="DUF11" evidence="6">
    <location>
        <begin position="1127"/>
        <end position="1250"/>
    </location>
</feature>
<dbReference type="PANTHER" id="PTHR42834:SF1">
    <property type="entry name" value="ENDONUCLEASE_EXONUCLEASE_PHOSPHATASE FAMILY PROTEIN (AFU_ORTHOLOGUE AFUA_3G09210)"/>
    <property type="match status" value="1"/>
</dbReference>
<dbReference type="InterPro" id="IPR013783">
    <property type="entry name" value="Ig-like_fold"/>
</dbReference>
<dbReference type="InterPro" id="IPR047971">
    <property type="entry name" value="ExeM-like"/>
</dbReference>
<proteinExistence type="predicted"/>
<dbReference type="GO" id="GO:0003824">
    <property type="term" value="F:catalytic activity"/>
    <property type="evidence" value="ECO:0007669"/>
    <property type="project" value="InterPro"/>
</dbReference>
<dbReference type="NCBIfam" id="NF033681">
    <property type="entry name" value="ExeM_NucH_DNase"/>
    <property type="match status" value="1"/>
</dbReference>
<evidence type="ECO:0000256" key="3">
    <source>
        <dbReference type="ARBA" id="ARBA00022837"/>
    </source>
</evidence>
<dbReference type="InterPro" id="IPR047589">
    <property type="entry name" value="DUF11_rpt"/>
</dbReference>
<dbReference type="CDD" id="cd10283">
    <property type="entry name" value="MnuA_DNase1-like"/>
    <property type="match status" value="1"/>
</dbReference>
<keyword evidence="2" id="KW-0677">Repeat</keyword>
<dbReference type="Pfam" id="PF03160">
    <property type="entry name" value="Calx-beta"/>
    <property type="match status" value="2"/>
</dbReference>
<dbReference type="OrthoDB" id="9800417at2"/>
<name>A0A167H718_9GAMM</name>
<dbReference type="Gene3D" id="2.60.40.10">
    <property type="entry name" value="Immunoglobulins"/>
    <property type="match status" value="4"/>
</dbReference>
<evidence type="ECO:0000259" key="7">
    <source>
        <dbReference type="Pfam" id="PF03160"/>
    </source>
</evidence>
<dbReference type="InterPro" id="IPR038081">
    <property type="entry name" value="CalX-like_sf"/>
</dbReference>
<evidence type="ECO:0000313" key="10">
    <source>
        <dbReference type="Proteomes" id="UP000076830"/>
    </source>
</evidence>
<dbReference type="InterPro" id="IPR003644">
    <property type="entry name" value="Calx_beta"/>
</dbReference>
<evidence type="ECO:0000259" key="8">
    <source>
        <dbReference type="Pfam" id="PF03372"/>
    </source>
</evidence>
<keyword evidence="1 5" id="KW-0732">Signal</keyword>
<dbReference type="EMBL" id="CP015249">
    <property type="protein sequence ID" value="ANB19252.1"/>
    <property type="molecule type" value="Genomic_DNA"/>
</dbReference>
<dbReference type="Pfam" id="PF01345">
    <property type="entry name" value="DUF11"/>
    <property type="match status" value="4"/>
</dbReference>
<dbReference type="PANTHER" id="PTHR42834">
    <property type="entry name" value="ENDONUCLEASE/EXONUCLEASE/PHOSPHATASE FAMILY PROTEIN (AFU_ORTHOLOGUE AFUA_3G09210)"/>
    <property type="match status" value="1"/>
</dbReference>
<dbReference type="GO" id="GO:0007154">
    <property type="term" value="P:cell communication"/>
    <property type="evidence" value="ECO:0007669"/>
    <property type="project" value="InterPro"/>
</dbReference>
<reference evidence="9 10" key="1">
    <citation type="submission" date="2016-04" db="EMBL/GenBank/DDBJ databases">
        <title>Complete genome sequence of Dokdonella koreensis DS-123T.</title>
        <authorList>
            <person name="Kim J.F."/>
            <person name="Lee H."/>
            <person name="Kwak M.-J."/>
        </authorList>
    </citation>
    <scope>NUCLEOTIDE SEQUENCE [LARGE SCALE GENOMIC DNA]</scope>
    <source>
        <strain evidence="9 10">DS-123</strain>
    </source>
</reference>
<feature type="region of interest" description="Disordered" evidence="4">
    <location>
        <begin position="1356"/>
        <end position="1376"/>
    </location>
</feature>
<dbReference type="Proteomes" id="UP000076830">
    <property type="component" value="Chromosome"/>
</dbReference>
<evidence type="ECO:0000256" key="2">
    <source>
        <dbReference type="ARBA" id="ARBA00022737"/>
    </source>
</evidence>
<keyword evidence="3" id="KW-0106">Calcium</keyword>
<feature type="chain" id="PRO_5007887393" evidence="5">
    <location>
        <begin position="45"/>
        <end position="1792"/>
    </location>
</feature>
<accession>A0A167H718</accession>
<dbReference type="KEGG" id="dko:I596_3263"/>
<dbReference type="PATRIC" id="fig|1300342.3.peg.3187"/>
<dbReference type="InterPro" id="IPR036691">
    <property type="entry name" value="Endo/exonu/phosph_ase_sf"/>
</dbReference>
<gene>
    <name evidence="9" type="ORF">I596_3263</name>
</gene>
<feature type="domain" description="Endonuclease/exonuclease/phosphatase" evidence="8">
    <location>
        <begin position="824"/>
        <end position="1112"/>
    </location>
</feature>
<evidence type="ECO:0000256" key="4">
    <source>
        <dbReference type="SAM" id="MobiDB-lite"/>
    </source>
</evidence>
<evidence type="ECO:0000259" key="6">
    <source>
        <dbReference type="Pfam" id="PF01345"/>
    </source>
</evidence>
<keyword evidence="10" id="KW-1185">Reference proteome</keyword>